<dbReference type="AlphaFoldDB" id="A0A9E2KCZ9"/>
<comment type="caution">
    <text evidence="2">The sequence shown here is derived from an EMBL/GenBank/DDBJ whole genome shotgun (WGS) entry which is preliminary data.</text>
</comment>
<evidence type="ECO:0000256" key="1">
    <source>
        <dbReference type="SAM" id="Phobius"/>
    </source>
</evidence>
<reference evidence="2" key="2">
    <citation type="submission" date="2021-04" db="EMBL/GenBank/DDBJ databases">
        <authorList>
            <person name="Gilroy R."/>
        </authorList>
    </citation>
    <scope>NUCLEOTIDE SEQUENCE</scope>
    <source>
        <strain evidence="2">B5-657</strain>
    </source>
</reference>
<feature type="non-terminal residue" evidence="2">
    <location>
        <position position="1"/>
    </location>
</feature>
<organism evidence="2 3">
    <name type="scientific">Candidatus Cellulosilyticum pullistercoris</name>
    <dbReference type="NCBI Taxonomy" id="2838521"/>
    <lineage>
        <taxon>Bacteria</taxon>
        <taxon>Bacillati</taxon>
        <taxon>Bacillota</taxon>
        <taxon>Clostridia</taxon>
        <taxon>Lachnospirales</taxon>
        <taxon>Cellulosilyticaceae</taxon>
        <taxon>Cellulosilyticum</taxon>
    </lineage>
</organism>
<evidence type="ECO:0000313" key="2">
    <source>
        <dbReference type="EMBL" id="MBU3804161.1"/>
    </source>
</evidence>
<protein>
    <recommendedName>
        <fullName evidence="4">V-type ATP synthase subunit I</fullName>
    </recommendedName>
</protein>
<evidence type="ECO:0008006" key="4">
    <source>
        <dbReference type="Google" id="ProtNLM"/>
    </source>
</evidence>
<dbReference type="Proteomes" id="UP000824229">
    <property type="component" value="Unassembled WGS sequence"/>
</dbReference>
<name>A0A9E2KCZ9_9FIRM</name>
<keyword evidence="1" id="KW-0812">Transmembrane</keyword>
<gene>
    <name evidence="2" type="ORF">H9872_05325</name>
</gene>
<accession>A0A9E2KCZ9</accession>
<sequence length="84" mass="9436">SISFIRVGAFALNHAGLFMAFKVMAEMVPGEITKFIILVLGNILILTLEGLVVFIQGLRLQYYEMFSKYFDGDGVAYDPLKIEK</sequence>
<reference evidence="2" key="1">
    <citation type="journal article" date="2021" name="PeerJ">
        <title>Extensive microbial diversity within the chicken gut microbiome revealed by metagenomics and culture.</title>
        <authorList>
            <person name="Gilroy R."/>
            <person name="Ravi A."/>
            <person name="Getino M."/>
            <person name="Pursley I."/>
            <person name="Horton D.L."/>
            <person name="Alikhan N.F."/>
            <person name="Baker D."/>
            <person name="Gharbi K."/>
            <person name="Hall N."/>
            <person name="Watson M."/>
            <person name="Adriaenssens E.M."/>
            <person name="Foster-Nyarko E."/>
            <person name="Jarju S."/>
            <person name="Secka A."/>
            <person name="Antonio M."/>
            <person name="Oren A."/>
            <person name="Chaudhuri R.R."/>
            <person name="La Ragione R."/>
            <person name="Hildebrand F."/>
            <person name="Pallen M.J."/>
        </authorList>
    </citation>
    <scope>NUCLEOTIDE SEQUENCE</scope>
    <source>
        <strain evidence="2">B5-657</strain>
    </source>
</reference>
<dbReference type="EMBL" id="JAHLFQ010000119">
    <property type="protein sequence ID" value="MBU3804161.1"/>
    <property type="molecule type" value="Genomic_DNA"/>
</dbReference>
<proteinExistence type="predicted"/>
<feature type="transmembrane region" description="Helical" evidence="1">
    <location>
        <begin position="35"/>
        <end position="58"/>
    </location>
</feature>
<evidence type="ECO:0000313" key="3">
    <source>
        <dbReference type="Proteomes" id="UP000824229"/>
    </source>
</evidence>
<keyword evidence="1" id="KW-1133">Transmembrane helix</keyword>
<keyword evidence="1" id="KW-0472">Membrane</keyword>